<sequence>ELTASFFKLSKSLSCLAKYCDLPLCHVIPTNANIDCYSLRFTPLTNSAAAILVEKSISGDSLLCSVVALQFRHLIIILIQNPFTVIEGFLLVISAV</sequence>
<evidence type="ECO:0000313" key="2">
    <source>
        <dbReference type="Proteomes" id="UP000789702"/>
    </source>
</evidence>
<gene>
    <name evidence="1" type="ORF">DHETER_LOCUS4569</name>
</gene>
<evidence type="ECO:0000313" key="1">
    <source>
        <dbReference type="EMBL" id="CAG8535662.1"/>
    </source>
</evidence>
<dbReference type="EMBL" id="CAJVPU010004614">
    <property type="protein sequence ID" value="CAG8535662.1"/>
    <property type="molecule type" value="Genomic_DNA"/>
</dbReference>
<accession>A0ACA9LLF5</accession>
<protein>
    <submittedName>
        <fullName evidence="1">6135_t:CDS:1</fullName>
    </submittedName>
</protein>
<dbReference type="Proteomes" id="UP000789702">
    <property type="component" value="Unassembled WGS sequence"/>
</dbReference>
<keyword evidence="2" id="KW-1185">Reference proteome</keyword>
<feature type="non-terminal residue" evidence="1">
    <location>
        <position position="1"/>
    </location>
</feature>
<reference evidence="1" key="1">
    <citation type="submission" date="2021-06" db="EMBL/GenBank/DDBJ databases">
        <authorList>
            <person name="Kallberg Y."/>
            <person name="Tangrot J."/>
            <person name="Rosling A."/>
        </authorList>
    </citation>
    <scope>NUCLEOTIDE SEQUENCE</scope>
    <source>
        <strain evidence="1">IL203A</strain>
    </source>
</reference>
<proteinExistence type="predicted"/>
<comment type="caution">
    <text evidence="1">The sequence shown here is derived from an EMBL/GenBank/DDBJ whole genome shotgun (WGS) entry which is preliminary data.</text>
</comment>
<organism evidence="1 2">
    <name type="scientific">Dentiscutata heterogama</name>
    <dbReference type="NCBI Taxonomy" id="1316150"/>
    <lineage>
        <taxon>Eukaryota</taxon>
        <taxon>Fungi</taxon>
        <taxon>Fungi incertae sedis</taxon>
        <taxon>Mucoromycota</taxon>
        <taxon>Glomeromycotina</taxon>
        <taxon>Glomeromycetes</taxon>
        <taxon>Diversisporales</taxon>
        <taxon>Gigasporaceae</taxon>
        <taxon>Dentiscutata</taxon>
    </lineage>
</organism>
<name>A0ACA9LLF5_9GLOM</name>